<evidence type="ECO:0000256" key="13">
    <source>
        <dbReference type="ARBA" id="ARBA00023180"/>
    </source>
</evidence>
<dbReference type="Pfam" id="PF02886">
    <property type="entry name" value="LBP_BPI_CETP_C"/>
    <property type="match status" value="1"/>
</dbReference>
<name>A0A8B9ZNY6_9AVES</name>
<evidence type="ECO:0000256" key="12">
    <source>
        <dbReference type="ARBA" id="ARBA00023166"/>
    </source>
</evidence>
<evidence type="ECO:0000256" key="14">
    <source>
        <dbReference type="ARBA" id="ARBA00023221"/>
    </source>
</evidence>
<dbReference type="GO" id="GO:0120020">
    <property type="term" value="F:cholesterol transfer activity"/>
    <property type="evidence" value="ECO:0007669"/>
    <property type="project" value="InterPro"/>
</dbReference>
<dbReference type="GO" id="GO:0008203">
    <property type="term" value="P:cholesterol metabolic process"/>
    <property type="evidence" value="ECO:0007669"/>
    <property type="project" value="UniProtKB-KW"/>
</dbReference>
<dbReference type="GO" id="GO:0034197">
    <property type="term" value="P:triglyceride transport"/>
    <property type="evidence" value="ECO:0007669"/>
    <property type="project" value="TreeGrafter"/>
</dbReference>
<evidence type="ECO:0000256" key="10">
    <source>
        <dbReference type="ARBA" id="ARBA00023055"/>
    </source>
</evidence>
<evidence type="ECO:0000256" key="17">
    <source>
        <dbReference type="SAM" id="Phobius"/>
    </source>
</evidence>
<comment type="subcellular location">
    <subcellularLocation>
        <location evidence="4">Secreted</location>
    </subcellularLocation>
</comment>
<keyword evidence="9" id="KW-0153">Cholesterol metabolism</keyword>
<evidence type="ECO:0000256" key="8">
    <source>
        <dbReference type="ARBA" id="ARBA00022525"/>
    </source>
</evidence>
<evidence type="ECO:0000256" key="7">
    <source>
        <dbReference type="ARBA" id="ARBA00022448"/>
    </source>
</evidence>
<comment type="catalytic activity">
    <reaction evidence="1">
        <text>cholesteryl (9Z-octadecenoate)(in) = cholesteryl (9Z-octadecenoate)(out)</text>
        <dbReference type="Rhea" id="RHEA:43348"/>
        <dbReference type="ChEBI" id="CHEBI:46898"/>
    </reaction>
</comment>
<dbReference type="InterPro" id="IPR017130">
    <property type="entry name" value="Cholesteryl_ester_transfer"/>
</dbReference>
<evidence type="ECO:0000256" key="2">
    <source>
        <dbReference type="ARBA" id="ARBA00001140"/>
    </source>
</evidence>
<comment type="function">
    <text evidence="15">Involved in the transfer of neutral lipids, including cholesteryl ester and triglyceride, among lipoprotein particles. Allows the net movement of cholesteryl ester from high density lipoproteins/HDL to triglyceride-rich very low density lipoproteins/VLDL, and the equimolar transport of triglyceride from VLDL to HDL. Regulates the reverse cholesterol transport, by which excess cholesterol is removed from peripheral tissues and returned to the liver for elimination.</text>
</comment>
<dbReference type="CDD" id="cd00025">
    <property type="entry name" value="BPI1"/>
    <property type="match status" value="1"/>
</dbReference>
<keyword evidence="7" id="KW-0813">Transport</keyword>
<feature type="transmembrane region" description="Helical" evidence="17">
    <location>
        <begin position="49"/>
        <end position="69"/>
    </location>
</feature>
<accession>A0A8B9ZNY6</accession>
<dbReference type="PANTHER" id="PTHR47616:SF1">
    <property type="entry name" value="CHOLESTERYL ESTER TRANSFER PROTEIN"/>
    <property type="match status" value="1"/>
</dbReference>
<evidence type="ECO:0000259" key="18">
    <source>
        <dbReference type="SMART" id="SM00328"/>
    </source>
</evidence>
<dbReference type="Gene3D" id="3.15.20.10">
    <property type="entry name" value="Bactericidal permeability-increasing protein, domain 2"/>
    <property type="match status" value="1"/>
</dbReference>
<organism evidence="19 20">
    <name type="scientific">Anas zonorhyncha</name>
    <name type="common">Eastern spot-billed duck</name>
    <dbReference type="NCBI Taxonomy" id="75864"/>
    <lineage>
        <taxon>Eukaryota</taxon>
        <taxon>Metazoa</taxon>
        <taxon>Chordata</taxon>
        <taxon>Craniata</taxon>
        <taxon>Vertebrata</taxon>
        <taxon>Euteleostomi</taxon>
        <taxon>Archelosauria</taxon>
        <taxon>Archosauria</taxon>
        <taxon>Dinosauria</taxon>
        <taxon>Saurischia</taxon>
        <taxon>Theropoda</taxon>
        <taxon>Coelurosauria</taxon>
        <taxon>Aves</taxon>
        <taxon>Neognathae</taxon>
        <taxon>Galloanserae</taxon>
        <taxon>Anseriformes</taxon>
        <taxon>Anatidae</taxon>
        <taxon>Anatinae</taxon>
        <taxon>Anas</taxon>
    </lineage>
</organism>
<keyword evidence="10" id="KW-0445">Lipid transport</keyword>
<evidence type="ECO:0000256" key="15">
    <source>
        <dbReference type="ARBA" id="ARBA00045611"/>
    </source>
</evidence>
<dbReference type="GO" id="GO:0015485">
    <property type="term" value="F:cholesterol binding"/>
    <property type="evidence" value="ECO:0007669"/>
    <property type="project" value="TreeGrafter"/>
</dbReference>
<keyword evidence="13" id="KW-0325">Glycoprotein</keyword>
<sequence>MSFDNRRKQVMSCFERAPLGGMKAALAGRESVTSQRALLRLGMLWAGRMRLGSSGIFVGILLVLVHTAAACEFGPVPDRATGIVCRMTKPAALLLNQETAQVIQAAFRNANFPNITGERSVRLLGKVAYGLSNIQVNDLSIEQSEVELKENDAIDIAIKNVTAVFKGTLTYGYAGAWFLQLFHSVDFEIESSIDLQINIKLMCQEDQVAADASDCYLSFHKLTLHLQGDKEPGWLKQLFTDFISFTLKFVLKREVCNEINYLAQVLANYVHDLAANFVRDEDIGLDISLASDPLIKANYLESHHKGLVMYKNYSDVFSDSVFSPSLLSESRMLYFWLSEHILNSLASAAFLDERLVMNISGKKLQALFEIEDTEVQQKAVQLIFQGTSYNDSVAKVWSLTHPEISLQPEGTVVKSLVAVEINIFPPGEEPLMVLYMEKEITVTIQAAYAEKKLILQPLDSRIEFKVFKWAADPSEVSPKQVFFRAFVAKLQLDFFWYQFYDFQNDQSIRNFLQKMISVVGIPEVISSEFSLEGSANILCKASIVRSSKPVYCKSPVIILTAWGT</sequence>
<keyword evidence="14" id="KW-0753">Steroid metabolism</keyword>
<dbReference type="GO" id="GO:0046470">
    <property type="term" value="P:phosphatidylcholine metabolic process"/>
    <property type="evidence" value="ECO:0007669"/>
    <property type="project" value="TreeGrafter"/>
</dbReference>
<comment type="similarity">
    <text evidence="5">Belongs to the BPI/LBP/Plunc superfamily. BPI/LBP family.</text>
</comment>
<evidence type="ECO:0000256" key="16">
    <source>
        <dbReference type="PIRSR" id="PIRSR037185-50"/>
    </source>
</evidence>
<dbReference type="GO" id="GO:0055091">
    <property type="term" value="P:phospholipid homeostasis"/>
    <property type="evidence" value="ECO:0007669"/>
    <property type="project" value="TreeGrafter"/>
</dbReference>
<dbReference type="GO" id="GO:0034375">
    <property type="term" value="P:high-density lipoprotein particle remodeling"/>
    <property type="evidence" value="ECO:0007669"/>
    <property type="project" value="TreeGrafter"/>
</dbReference>
<comment type="catalytic activity">
    <reaction evidence="3">
        <text>1,2,3-tri-(9Z-octadecenoyl)-glycerol(in) = 1,2,3-tri-(9Z-octadecenoyl)-glycerol(out)</text>
        <dbReference type="Rhea" id="RHEA:43352"/>
        <dbReference type="ChEBI" id="CHEBI:53753"/>
    </reaction>
</comment>
<keyword evidence="17" id="KW-0812">Transmembrane</keyword>
<keyword evidence="8" id="KW-0964">Secreted</keyword>
<evidence type="ECO:0000256" key="3">
    <source>
        <dbReference type="ARBA" id="ARBA00001417"/>
    </source>
</evidence>
<dbReference type="InterPro" id="IPR017943">
    <property type="entry name" value="Bactericidal_perm-incr_a/b_dom"/>
</dbReference>
<reference evidence="19" key="2">
    <citation type="submission" date="2025-09" db="UniProtKB">
        <authorList>
            <consortium name="Ensembl"/>
        </authorList>
    </citation>
    <scope>IDENTIFICATION</scope>
</reference>
<dbReference type="AlphaFoldDB" id="A0A8B9ZNY6"/>
<reference evidence="19" key="1">
    <citation type="submission" date="2025-08" db="UniProtKB">
        <authorList>
            <consortium name="Ensembl"/>
        </authorList>
    </citation>
    <scope>IDENTIFICATION</scope>
</reference>
<evidence type="ECO:0000256" key="11">
    <source>
        <dbReference type="ARBA" id="ARBA00023098"/>
    </source>
</evidence>
<evidence type="ECO:0000256" key="1">
    <source>
        <dbReference type="ARBA" id="ARBA00000222"/>
    </source>
</evidence>
<protein>
    <recommendedName>
        <fullName evidence="6">Cholesteryl ester transfer protein</fullName>
    </recommendedName>
</protein>
<dbReference type="Ensembl" id="ENSAZOT00000005666.1">
    <property type="protein sequence ID" value="ENSAZOP00000005308.1"/>
    <property type="gene ID" value="ENSAZOG00000003370.1"/>
</dbReference>
<evidence type="ECO:0000256" key="6">
    <source>
        <dbReference type="ARBA" id="ARBA00022354"/>
    </source>
</evidence>
<dbReference type="InterPro" id="IPR017942">
    <property type="entry name" value="Lipid-bd_serum_glycop_N"/>
</dbReference>
<dbReference type="GO" id="GO:0005548">
    <property type="term" value="F:phospholipid transporter activity"/>
    <property type="evidence" value="ECO:0007669"/>
    <property type="project" value="TreeGrafter"/>
</dbReference>
<dbReference type="PIRSF" id="PIRSF037185">
    <property type="entry name" value="Cholesteryl_ester_transf"/>
    <property type="match status" value="1"/>
</dbReference>
<dbReference type="GO" id="GO:0031210">
    <property type="term" value="F:phosphatidylcholine binding"/>
    <property type="evidence" value="ECO:0007669"/>
    <property type="project" value="TreeGrafter"/>
</dbReference>
<evidence type="ECO:0000256" key="5">
    <source>
        <dbReference type="ARBA" id="ARBA00007292"/>
    </source>
</evidence>
<dbReference type="InterPro" id="IPR001124">
    <property type="entry name" value="Lipid-bd_serum_glycop_C"/>
</dbReference>
<dbReference type="GO" id="GO:0042632">
    <property type="term" value="P:cholesterol homeostasis"/>
    <property type="evidence" value="ECO:0007669"/>
    <property type="project" value="TreeGrafter"/>
</dbReference>
<keyword evidence="17" id="KW-0472">Membrane</keyword>
<keyword evidence="17" id="KW-1133">Transmembrane helix</keyword>
<evidence type="ECO:0000313" key="19">
    <source>
        <dbReference type="Ensembl" id="ENSAZOP00000005308.1"/>
    </source>
</evidence>
<dbReference type="SMART" id="SM00328">
    <property type="entry name" value="BPI1"/>
    <property type="match status" value="1"/>
</dbReference>
<feature type="disulfide bond" evidence="16">
    <location>
        <begin position="215"/>
        <end position="256"/>
    </location>
</feature>
<dbReference type="GO" id="GO:0070328">
    <property type="term" value="P:triglyceride homeostasis"/>
    <property type="evidence" value="ECO:0007669"/>
    <property type="project" value="TreeGrafter"/>
</dbReference>
<dbReference type="Pfam" id="PF01273">
    <property type="entry name" value="LBP_BPI_CETP"/>
    <property type="match status" value="1"/>
</dbReference>
<dbReference type="GO" id="GO:0034372">
    <property type="term" value="P:very-low-density lipoprotein particle remodeling"/>
    <property type="evidence" value="ECO:0007669"/>
    <property type="project" value="TreeGrafter"/>
</dbReference>
<dbReference type="GO" id="GO:0017129">
    <property type="term" value="F:triglyceride binding"/>
    <property type="evidence" value="ECO:0007669"/>
    <property type="project" value="TreeGrafter"/>
</dbReference>
<dbReference type="SUPFAM" id="SSF55394">
    <property type="entry name" value="Bactericidal permeability-increasing protein, BPI"/>
    <property type="match status" value="2"/>
</dbReference>
<keyword evidence="12" id="KW-1207">Sterol metabolism</keyword>
<dbReference type="Gene3D" id="3.15.10.10">
    <property type="entry name" value="Bactericidal permeability-increasing protein, domain 1"/>
    <property type="match status" value="1"/>
</dbReference>
<dbReference type="PANTHER" id="PTHR47616">
    <property type="entry name" value="CHOLESTERYL ESTER TRANSFER PROTEIN"/>
    <property type="match status" value="1"/>
</dbReference>
<dbReference type="GO" id="GO:0006641">
    <property type="term" value="P:triglyceride metabolic process"/>
    <property type="evidence" value="ECO:0007669"/>
    <property type="project" value="TreeGrafter"/>
</dbReference>
<dbReference type="GO" id="GO:0043691">
    <property type="term" value="P:reverse cholesterol transport"/>
    <property type="evidence" value="ECO:0007669"/>
    <property type="project" value="InterPro"/>
</dbReference>
<proteinExistence type="inferred from homology"/>
<evidence type="ECO:0000256" key="9">
    <source>
        <dbReference type="ARBA" id="ARBA00022548"/>
    </source>
</evidence>
<dbReference type="FunFam" id="3.15.10.10:FF:000002">
    <property type="entry name" value="Cholesteryl ester transfer protein"/>
    <property type="match status" value="1"/>
</dbReference>
<evidence type="ECO:0000256" key="4">
    <source>
        <dbReference type="ARBA" id="ARBA00004613"/>
    </source>
</evidence>
<keyword evidence="16" id="KW-1015">Disulfide bond</keyword>
<keyword evidence="20" id="KW-1185">Reference proteome</keyword>
<feature type="domain" description="Lipid-binding serum glycoprotein N-terminal" evidence="18">
    <location>
        <begin position="86"/>
        <end position="313"/>
    </location>
</feature>
<keyword evidence="11" id="KW-0443">Lipid metabolism</keyword>
<dbReference type="Proteomes" id="UP000694549">
    <property type="component" value="Unplaced"/>
</dbReference>
<comment type="catalytic activity">
    <reaction evidence="2">
        <text>cholesteryl (9Z,12Z)-octadecadienoate(in) = cholesteryl (9Z,12Z)-octadecadienoate(out)</text>
        <dbReference type="Rhea" id="RHEA:43356"/>
        <dbReference type="ChEBI" id="CHEBI:41509"/>
    </reaction>
</comment>
<dbReference type="GO" id="GO:0034374">
    <property type="term" value="P:low-density lipoprotein particle remodeling"/>
    <property type="evidence" value="ECO:0007669"/>
    <property type="project" value="TreeGrafter"/>
</dbReference>
<dbReference type="GO" id="GO:0034364">
    <property type="term" value="C:high-density lipoprotein particle"/>
    <property type="evidence" value="ECO:0007669"/>
    <property type="project" value="InterPro"/>
</dbReference>
<evidence type="ECO:0000313" key="20">
    <source>
        <dbReference type="Proteomes" id="UP000694549"/>
    </source>
</evidence>